<reference evidence="2" key="1">
    <citation type="submission" date="2021-03" db="EMBL/GenBank/DDBJ databases">
        <title>Draft genome sequence of rust myrtle Austropuccinia psidii MF-1, a brazilian biotype.</title>
        <authorList>
            <person name="Quecine M.C."/>
            <person name="Pachon D.M.R."/>
            <person name="Bonatelli M.L."/>
            <person name="Correr F.H."/>
            <person name="Franceschini L.M."/>
            <person name="Leite T.F."/>
            <person name="Margarido G.R.A."/>
            <person name="Almeida C.A."/>
            <person name="Ferrarezi J.A."/>
            <person name="Labate C.A."/>
        </authorList>
    </citation>
    <scope>NUCLEOTIDE SEQUENCE</scope>
    <source>
        <strain evidence="2">MF-1</strain>
    </source>
</reference>
<feature type="compositionally biased region" description="Basic and acidic residues" evidence="1">
    <location>
        <begin position="122"/>
        <end position="136"/>
    </location>
</feature>
<name>A0A9Q3CSE0_9BASI</name>
<dbReference type="NCBIfam" id="TIGR00756">
    <property type="entry name" value="PPR"/>
    <property type="match status" value="1"/>
</dbReference>
<evidence type="ECO:0000313" key="3">
    <source>
        <dbReference type="Proteomes" id="UP000765509"/>
    </source>
</evidence>
<gene>
    <name evidence="2" type="ORF">O181_027307</name>
</gene>
<evidence type="ECO:0000256" key="1">
    <source>
        <dbReference type="SAM" id="MobiDB-lite"/>
    </source>
</evidence>
<evidence type="ECO:0008006" key="4">
    <source>
        <dbReference type="Google" id="ProtNLM"/>
    </source>
</evidence>
<feature type="region of interest" description="Disordered" evidence="1">
    <location>
        <begin position="122"/>
        <end position="142"/>
    </location>
</feature>
<dbReference type="InterPro" id="IPR002885">
    <property type="entry name" value="PPR_rpt"/>
</dbReference>
<dbReference type="AlphaFoldDB" id="A0A9Q3CSE0"/>
<evidence type="ECO:0000313" key="2">
    <source>
        <dbReference type="EMBL" id="MBW0487592.1"/>
    </source>
</evidence>
<comment type="caution">
    <text evidence="2">The sequence shown here is derived from an EMBL/GenBank/DDBJ whole genome shotgun (WGS) entry which is preliminary data.</text>
</comment>
<organism evidence="2 3">
    <name type="scientific">Austropuccinia psidii MF-1</name>
    <dbReference type="NCBI Taxonomy" id="1389203"/>
    <lineage>
        <taxon>Eukaryota</taxon>
        <taxon>Fungi</taxon>
        <taxon>Dikarya</taxon>
        <taxon>Basidiomycota</taxon>
        <taxon>Pucciniomycotina</taxon>
        <taxon>Pucciniomycetes</taxon>
        <taxon>Pucciniales</taxon>
        <taxon>Sphaerophragmiaceae</taxon>
        <taxon>Austropuccinia</taxon>
    </lineage>
</organism>
<sequence length="989" mass="112465">MCWIVSEPGTPRLRARNMVSVRLTAHTAAALDLRFLRIQLALSRLNALKFEGSSIWKFYESDLKTQTNPPASVGPLLFDCRFLTSLGDEPSSCSKLGSNILGLAASQNDPQVTMVDEAKEMEENRLKSPHGHKSDSSHFNQASNTASQRFCDRAWPSASSSSAPYPTSEVENSNISVPGDLPLSSLTRAMDNQDFQLAIKSFQNLPSYQKSRLSTHTYDCLFSIAATPHENDKSLAQSANLNEKIDALHVMKPEKLSYTPDYCQIEVRLKLVEKLFQSIGRLLTDDQLLQLLYTTIRAEALRLRSFISSSNSKSSVFNGQLRSHFLSSQERISSIIQKLSVSRQAPIPTAQQLAEAIPFEILQLYSRFLVVFHQPNQGFKLIRKVYYACLISRQKLNACHQRPTYPDRNEDVFSDSSLIETGSLIITILRSRVYDRLAALKLATRMITIGGIYPHQCHFSRLLRCMYMSKPEWDSVIRFQMGLTDPLVAHWLRSQIAIVEAQDGRVQRALSISAEVLQPTLHFQMHSSDSSMLNMHVFSHAIQALLDCSQDFESSFGSGVRGAVAIRARMIESGLLPHPDSDDLILRRVYQTARHIQPSSARHELLQDVIGLLFPKEKIVSMRLESSRIARFTSHPGKSPEAFRLMSCLTKWDEWDLALQVFQSMSRYGYVASLTAIPYIHLKRLLYQALRTHPELAIELYQHLRMAGCDISKELHDAVRTKAIHMGDSQFICYLLKITRIEQESSFPTQLKKCVEGFSFRKATPRNVIKTIDFLEVIYERWPSFLTVTTWQLIINQIKRLAPYKVLEQPQLENRILHLIKLLRQSQMDICTINQIEMQVMEYLGVVKLMNPSDDCLEKQRCTDHLSIDKPVDVVEKVPVTTSHLAPQKDTLELMKKGPITLTALIMTHLDNNRLEEAIEAVKLAVKLDVLVSSPTIGRLLTTLIDHDRLEECVELNKLWRGMSWKFKRSERGDDHAVVEAMNRIDISD</sequence>
<dbReference type="OrthoDB" id="2502295at2759"/>
<protein>
    <recommendedName>
        <fullName evidence="4">Pentatricopeptide repeat domain-containing protein</fullName>
    </recommendedName>
</protein>
<dbReference type="EMBL" id="AVOT02009204">
    <property type="protein sequence ID" value="MBW0487592.1"/>
    <property type="molecule type" value="Genomic_DNA"/>
</dbReference>
<proteinExistence type="predicted"/>
<dbReference type="Proteomes" id="UP000765509">
    <property type="component" value="Unassembled WGS sequence"/>
</dbReference>
<accession>A0A9Q3CSE0</accession>
<keyword evidence="3" id="KW-1185">Reference proteome</keyword>